<evidence type="ECO:0000256" key="1">
    <source>
        <dbReference type="SAM" id="MobiDB-lite"/>
    </source>
</evidence>
<organism evidence="2 3">
    <name type="scientific">Orchesella cincta</name>
    <name type="common">Springtail</name>
    <name type="synonym">Podura cincta</name>
    <dbReference type="NCBI Taxonomy" id="48709"/>
    <lineage>
        <taxon>Eukaryota</taxon>
        <taxon>Metazoa</taxon>
        <taxon>Ecdysozoa</taxon>
        <taxon>Arthropoda</taxon>
        <taxon>Hexapoda</taxon>
        <taxon>Collembola</taxon>
        <taxon>Entomobryomorpha</taxon>
        <taxon>Entomobryoidea</taxon>
        <taxon>Orchesellidae</taxon>
        <taxon>Orchesellinae</taxon>
        <taxon>Orchesella</taxon>
    </lineage>
</organism>
<accession>A0A1D2MUH6</accession>
<dbReference type="EMBL" id="LJIJ01000527">
    <property type="protein sequence ID" value="ODM96548.1"/>
    <property type="molecule type" value="Genomic_DNA"/>
</dbReference>
<feature type="region of interest" description="Disordered" evidence="1">
    <location>
        <begin position="480"/>
        <end position="503"/>
    </location>
</feature>
<comment type="caution">
    <text evidence="2">The sequence shown here is derived from an EMBL/GenBank/DDBJ whole genome shotgun (WGS) entry which is preliminary data.</text>
</comment>
<reference evidence="2 3" key="1">
    <citation type="journal article" date="2016" name="Genome Biol. Evol.">
        <title>Gene Family Evolution Reflects Adaptation to Soil Environmental Stressors in the Genome of the Collembolan Orchesella cincta.</title>
        <authorList>
            <person name="Faddeeva-Vakhrusheva A."/>
            <person name="Derks M.F."/>
            <person name="Anvar S.Y."/>
            <person name="Agamennone V."/>
            <person name="Suring W."/>
            <person name="Smit S."/>
            <person name="van Straalen N.M."/>
            <person name="Roelofs D."/>
        </authorList>
    </citation>
    <scope>NUCLEOTIDE SEQUENCE [LARGE SCALE GENOMIC DNA]</scope>
    <source>
        <tissue evidence="2">Mixed pool</tissue>
    </source>
</reference>
<gene>
    <name evidence="2" type="ORF">Ocin01_10132</name>
</gene>
<evidence type="ECO:0000313" key="2">
    <source>
        <dbReference type="EMBL" id="ODM96548.1"/>
    </source>
</evidence>
<feature type="region of interest" description="Disordered" evidence="1">
    <location>
        <begin position="419"/>
        <end position="458"/>
    </location>
</feature>
<feature type="region of interest" description="Disordered" evidence="1">
    <location>
        <begin position="371"/>
        <end position="402"/>
    </location>
</feature>
<sequence length="503" mass="58046">MQHTDATELKPSHPSIIVDEYNKLLQASKKAKQEAQEKEAMGSETLKPSVFVGKGRPYSSSLEIGYQWDRTKYNPVLLPDLTKVVYPDLDSAFTKEPSFKFQISQKKEYTIVEEEETLLPSERLPINRLTKPKLKEIIEKHKEKAKQIPDCLLQDINESNSDKTDINNQTEDDAARDNPVKYVKPKPKPFVDYIKDDGIKKIRIFMNPLVWNPQENQQLVLFEVDSIFYEEFFTDCKTKIGLLKAIIERGDELSKNQIRLESLSKRKWNSKTKEYKLQNSAMLTIYGCPLKWKQKKNKQRVLFKVNGMYHEEEFVNCGSLEGLLEAVMARSESLGRQQSKWKERTLELLAAWSLSFSNNFESLEKVLNENDDRKYDPNEDDFEQPNESLTDTRENAKIYPPPTKNVFATMRKWWKGAFGKKSVQHRESEPTLSQAGRAGSSVVSSSEFNTENDSPISTTESAENELNTFQNLCAVANENNHPFSQDVPKRPNRTTFGNLFKKK</sequence>
<name>A0A1D2MUH6_ORCCI</name>
<feature type="region of interest" description="Disordered" evidence="1">
    <location>
        <begin position="159"/>
        <end position="181"/>
    </location>
</feature>
<dbReference type="AlphaFoldDB" id="A0A1D2MUH6"/>
<dbReference type="Proteomes" id="UP000094527">
    <property type="component" value="Unassembled WGS sequence"/>
</dbReference>
<proteinExistence type="predicted"/>
<protein>
    <submittedName>
        <fullName evidence="2">Uncharacterized protein</fullName>
    </submittedName>
</protein>
<keyword evidence="3" id="KW-1185">Reference proteome</keyword>
<evidence type="ECO:0000313" key="3">
    <source>
        <dbReference type="Proteomes" id="UP000094527"/>
    </source>
</evidence>
<feature type="compositionally biased region" description="Polar residues" evidence="1">
    <location>
        <begin position="447"/>
        <end position="458"/>
    </location>
</feature>